<keyword evidence="8 11" id="KW-1133">Transmembrane helix</keyword>
<feature type="transmembrane region" description="Helical" evidence="11">
    <location>
        <begin position="12"/>
        <end position="30"/>
    </location>
</feature>
<accession>A0A060Y807</accession>
<evidence type="ECO:0000256" key="4">
    <source>
        <dbReference type="ARBA" id="ARBA00022427"/>
    </source>
</evidence>
<keyword evidence="7" id="KW-0965">Cell junction</keyword>
<gene>
    <name evidence="12" type="ORF">GSONMT00057937001</name>
</gene>
<organism evidence="12 13">
    <name type="scientific">Oncorhynchus mykiss</name>
    <name type="common">Rainbow trout</name>
    <name type="synonym">Salmo gairdneri</name>
    <dbReference type="NCBI Taxonomy" id="8022"/>
    <lineage>
        <taxon>Eukaryota</taxon>
        <taxon>Metazoa</taxon>
        <taxon>Chordata</taxon>
        <taxon>Craniata</taxon>
        <taxon>Vertebrata</taxon>
        <taxon>Euteleostomi</taxon>
        <taxon>Actinopterygii</taxon>
        <taxon>Neopterygii</taxon>
        <taxon>Teleostei</taxon>
        <taxon>Protacanthopterygii</taxon>
        <taxon>Salmoniformes</taxon>
        <taxon>Salmonidae</taxon>
        <taxon>Salmoninae</taxon>
        <taxon>Oncorhynchus</taxon>
    </lineage>
</organism>
<keyword evidence="5" id="KW-1003">Cell membrane</keyword>
<dbReference type="Pfam" id="PF13903">
    <property type="entry name" value="Claudin_2"/>
    <property type="match status" value="1"/>
</dbReference>
<dbReference type="InterPro" id="IPR004031">
    <property type="entry name" value="PMP22/EMP/MP20/Claudin"/>
</dbReference>
<name>A0A060Y807_ONCMY</name>
<dbReference type="PANTHER" id="PTHR12002">
    <property type="entry name" value="CLAUDIN"/>
    <property type="match status" value="1"/>
</dbReference>
<reference evidence="12" key="2">
    <citation type="submission" date="2014-03" db="EMBL/GenBank/DDBJ databases">
        <authorList>
            <person name="Genoscope - CEA"/>
        </authorList>
    </citation>
    <scope>NUCLEOTIDE SEQUENCE</scope>
</reference>
<evidence type="ECO:0000313" key="13">
    <source>
        <dbReference type="Proteomes" id="UP000193380"/>
    </source>
</evidence>
<evidence type="ECO:0000256" key="3">
    <source>
        <dbReference type="ARBA" id="ARBA00008295"/>
    </source>
</evidence>
<proteinExistence type="inferred from homology"/>
<evidence type="ECO:0008006" key="14">
    <source>
        <dbReference type="Google" id="ProtNLM"/>
    </source>
</evidence>
<dbReference type="InterPro" id="IPR006187">
    <property type="entry name" value="Claudin"/>
</dbReference>
<dbReference type="GO" id="GO:0005198">
    <property type="term" value="F:structural molecule activity"/>
    <property type="evidence" value="ECO:0007669"/>
    <property type="project" value="InterPro"/>
</dbReference>
<evidence type="ECO:0000313" key="12">
    <source>
        <dbReference type="EMBL" id="CDQ88073.1"/>
    </source>
</evidence>
<protein>
    <recommendedName>
        <fullName evidence="14">Claudin-34-like</fullName>
    </recommendedName>
</protein>
<dbReference type="EMBL" id="FR908345">
    <property type="protein sequence ID" value="CDQ88073.1"/>
    <property type="molecule type" value="Genomic_DNA"/>
</dbReference>
<dbReference type="PRINTS" id="PR01077">
    <property type="entry name" value="CLAUDIN"/>
</dbReference>
<feature type="region of interest" description="Disordered" evidence="10">
    <location>
        <begin position="213"/>
        <end position="246"/>
    </location>
</feature>
<dbReference type="STRING" id="8022.A0A060Y807"/>
<evidence type="ECO:0000256" key="11">
    <source>
        <dbReference type="SAM" id="Phobius"/>
    </source>
</evidence>
<dbReference type="Proteomes" id="UP000193380">
    <property type="component" value="Unassembled WGS sequence"/>
</dbReference>
<feature type="transmembrane region" description="Helical" evidence="11">
    <location>
        <begin position="177"/>
        <end position="198"/>
    </location>
</feature>
<comment type="similarity">
    <text evidence="3">Belongs to the claudin family.</text>
</comment>
<dbReference type="GO" id="GO:0005886">
    <property type="term" value="C:plasma membrane"/>
    <property type="evidence" value="ECO:0007669"/>
    <property type="project" value="UniProtKB-SubCell"/>
</dbReference>
<evidence type="ECO:0000256" key="5">
    <source>
        <dbReference type="ARBA" id="ARBA00022475"/>
    </source>
</evidence>
<feature type="transmembrane region" description="Helical" evidence="11">
    <location>
        <begin position="121"/>
        <end position="146"/>
    </location>
</feature>
<dbReference type="PaxDb" id="8022-A0A060Y807"/>
<keyword evidence="6 11" id="KW-0812">Transmembrane</keyword>
<reference evidence="12" key="1">
    <citation type="journal article" date="2014" name="Nat. Commun.">
        <title>The rainbow trout genome provides novel insights into evolution after whole-genome duplication in vertebrates.</title>
        <authorList>
            <person name="Berthelot C."/>
            <person name="Brunet F."/>
            <person name="Chalopin D."/>
            <person name="Juanchich A."/>
            <person name="Bernard M."/>
            <person name="Noel B."/>
            <person name="Bento P."/>
            <person name="Da Silva C."/>
            <person name="Labadie K."/>
            <person name="Alberti A."/>
            <person name="Aury J.M."/>
            <person name="Louis A."/>
            <person name="Dehais P."/>
            <person name="Bardou P."/>
            <person name="Montfort J."/>
            <person name="Klopp C."/>
            <person name="Cabau C."/>
            <person name="Gaspin C."/>
            <person name="Thorgaard G.H."/>
            <person name="Boussaha M."/>
            <person name="Quillet E."/>
            <person name="Guyomard R."/>
            <person name="Galiana D."/>
            <person name="Bobe J."/>
            <person name="Volff J.N."/>
            <person name="Genet C."/>
            <person name="Wincker P."/>
            <person name="Jaillon O."/>
            <person name="Roest Crollius H."/>
            <person name="Guiguen Y."/>
        </authorList>
    </citation>
    <scope>NUCLEOTIDE SEQUENCE [LARGE SCALE GENOMIC DNA]</scope>
</reference>
<sequence length="246" mass="27198">MVYLAHTVHWQFLGLVIGCVGWILTMATAGHNEWRLWYVEDVSVVTSGVAWVGVWRACFYSHTLPDSEFCQPISIADLFVPVEISVAQVVIMVAVITGLLGNILGAYAVRNIYFGQKTHDFIRLMFSGAGGLYVLTGVSFLVPLVWNVKSVLTNQTVAFPPEFHLPPAPLRQEVGGAIWMGVGASIFLIFGGLLFLCYRYVIRAKPVSGENDKDPLHGPPIRLKSILENGDKETRDNPAFQADEDF</sequence>
<evidence type="ECO:0000256" key="2">
    <source>
        <dbReference type="ARBA" id="ARBA00004651"/>
    </source>
</evidence>
<evidence type="ECO:0000256" key="6">
    <source>
        <dbReference type="ARBA" id="ARBA00022692"/>
    </source>
</evidence>
<dbReference type="Gene3D" id="1.20.140.150">
    <property type="match status" value="1"/>
</dbReference>
<dbReference type="AlphaFoldDB" id="A0A060Y807"/>
<evidence type="ECO:0000256" key="9">
    <source>
        <dbReference type="ARBA" id="ARBA00023136"/>
    </source>
</evidence>
<evidence type="ECO:0000256" key="10">
    <source>
        <dbReference type="SAM" id="MobiDB-lite"/>
    </source>
</evidence>
<evidence type="ECO:0000256" key="7">
    <source>
        <dbReference type="ARBA" id="ARBA00022949"/>
    </source>
</evidence>
<dbReference type="GO" id="GO:0005923">
    <property type="term" value="C:bicellular tight junction"/>
    <property type="evidence" value="ECO:0007669"/>
    <property type="project" value="UniProtKB-SubCell"/>
</dbReference>
<keyword evidence="9 11" id="KW-0472">Membrane</keyword>
<evidence type="ECO:0000256" key="8">
    <source>
        <dbReference type="ARBA" id="ARBA00022989"/>
    </source>
</evidence>
<comment type="subcellular location">
    <subcellularLocation>
        <location evidence="1">Cell junction</location>
        <location evidence="1">Tight junction</location>
    </subcellularLocation>
    <subcellularLocation>
        <location evidence="2">Cell membrane</location>
        <topology evidence="2">Multi-pass membrane protein</topology>
    </subcellularLocation>
</comment>
<keyword evidence="4" id="KW-0796">Tight junction</keyword>
<evidence type="ECO:0000256" key="1">
    <source>
        <dbReference type="ARBA" id="ARBA00004435"/>
    </source>
</evidence>
<feature type="transmembrane region" description="Helical" evidence="11">
    <location>
        <begin position="86"/>
        <end position="109"/>
    </location>
</feature>